<organism evidence="2 3">
    <name type="scientific">Kangiella spongicola</name>
    <dbReference type="NCBI Taxonomy" id="796379"/>
    <lineage>
        <taxon>Bacteria</taxon>
        <taxon>Pseudomonadati</taxon>
        <taxon>Pseudomonadota</taxon>
        <taxon>Gammaproteobacteria</taxon>
        <taxon>Kangiellales</taxon>
        <taxon>Kangiellaceae</taxon>
        <taxon>Kangiella</taxon>
    </lineage>
</organism>
<feature type="transmembrane region" description="Helical" evidence="1">
    <location>
        <begin position="216"/>
        <end position="237"/>
    </location>
</feature>
<keyword evidence="1" id="KW-0812">Transmembrane</keyword>
<comment type="caution">
    <text evidence="2">The sequence shown here is derived from an EMBL/GenBank/DDBJ whole genome shotgun (WGS) entry which is preliminary data.</text>
</comment>
<feature type="transmembrane region" description="Helical" evidence="1">
    <location>
        <begin position="156"/>
        <end position="181"/>
    </location>
</feature>
<sequence>MLPEWLLIVLLTFGAGLSMPIGAVIARFENIHPNWLEQELRHSIIAFGGGALLSAIALVLVPEGSAKLSIPETAFYFALGGLSFMALDWFLDYLKSPASQLAAMLSDFIPEALALGAAFAGGGTAGLLLAGLIALQNLPEGFNAFREMNEAKAFKPTVIILAFLAMTFLGPIAGLAGYFWLSAYPTAVGAIMIFAAGGILYLTFQDIAPQAKLDKHWGPPLGAVAGFLLGLIGQLLIH</sequence>
<feature type="transmembrane region" description="Helical" evidence="1">
    <location>
        <begin position="112"/>
        <end position="135"/>
    </location>
</feature>
<evidence type="ECO:0000313" key="3">
    <source>
        <dbReference type="Proteomes" id="UP000247689"/>
    </source>
</evidence>
<keyword evidence="1" id="KW-1133">Transmembrane helix</keyword>
<dbReference type="AlphaFoldDB" id="A0A318D4V6"/>
<dbReference type="OrthoDB" id="5766358at2"/>
<accession>A0A318D4V6</accession>
<keyword evidence="1" id="KW-0472">Membrane</keyword>
<gene>
    <name evidence="2" type="ORF">DL796_01655</name>
</gene>
<dbReference type="RefSeq" id="WP_110199341.1">
    <property type="nucleotide sequence ID" value="NZ_QICH01000001.1"/>
</dbReference>
<proteinExistence type="predicted"/>
<reference evidence="2 3" key="1">
    <citation type="submission" date="2018-05" db="EMBL/GenBank/DDBJ databases">
        <title>Kangiella spongicola genome sequence.</title>
        <authorList>
            <person name="Maclea K.S."/>
            <person name="Goen A.E."/>
            <person name="Kelley C."/>
            <person name="Underriner A."/>
            <person name="Silverwood T."/>
            <person name="Trachtenberg A.M."/>
        </authorList>
    </citation>
    <scope>NUCLEOTIDE SEQUENCE [LARGE SCALE GENOMIC DNA]</scope>
    <source>
        <strain evidence="2 3">ATCC BAA-2076</strain>
    </source>
</reference>
<feature type="transmembrane region" description="Helical" evidence="1">
    <location>
        <begin position="73"/>
        <end position="92"/>
    </location>
</feature>
<protein>
    <submittedName>
        <fullName evidence="2">Divalent cation transporter</fullName>
    </submittedName>
</protein>
<keyword evidence="3" id="KW-1185">Reference proteome</keyword>
<feature type="transmembrane region" description="Helical" evidence="1">
    <location>
        <begin position="187"/>
        <end position="204"/>
    </location>
</feature>
<dbReference type="Proteomes" id="UP000247689">
    <property type="component" value="Unassembled WGS sequence"/>
</dbReference>
<feature type="transmembrane region" description="Helical" evidence="1">
    <location>
        <begin position="42"/>
        <end position="61"/>
    </location>
</feature>
<evidence type="ECO:0000313" key="2">
    <source>
        <dbReference type="EMBL" id="PXF63873.1"/>
    </source>
</evidence>
<dbReference type="EMBL" id="QICH01000001">
    <property type="protein sequence ID" value="PXF63873.1"/>
    <property type="molecule type" value="Genomic_DNA"/>
</dbReference>
<evidence type="ECO:0000256" key="1">
    <source>
        <dbReference type="SAM" id="Phobius"/>
    </source>
</evidence>
<name>A0A318D4V6_9GAMM</name>